<sequence>MPFVQGPPPPGGELMYAEDPAPSQEAGVQEEEEEGSPPSSAMNGGADIFGKRKQPDSGITEGGIRKRRQRASNGGDLDGDGDMHDLDVGPNGGPKHWTEGEKTKFFTWMLTSDEHWDAFRTRMNTVFRECSNELFPGRKSYTALKSCFHRNLEVFKQVHAFQMFSANHFRQMQAENPNAQQPSVDSVLDAARVAGLNVGTLNVKVIDRWYETGWYDLFRRRYREDPKTGLPVPFYGPTESSEASSSSAPPVHPMMGLNAHANIDPHILAQAAPPHSTENGSSVQATSPEPLQLPTPLQTDSYGYSPSLPQPSEYRPLGPSASFPSSTYLRSSQASAPRASLALASAQSPARSHTVESSRTLSDMSRPTPHLEHQPQVAQALAQLTAVTGSLLGVCSSLKELIQQQAEESRARTELMRAEAAQRLQHAGSSDDREKVADISMEKVTFATEILKNGPDNEDIKRAAIECLTKYLTRGL</sequence>
<feature type="region of interest" description="Disordered" evidence="1">
    <location>
        <begin position="271"/>
        <end position="370"/>
    </location>
</feature>
<dbReference type="EMBL" id="MNAD01000194">
    <property type="protein sequence ID" value="OJT15136.1"/>
    <property type="molecule type" value="Genomic_DNA"/>
</dbReference>
<evidence type="ECO:0000256" key="1">
    <source>
        <dbReference type="SAM" id="MobiDB-lite"/>
    </source>
</evidence>
<feature type="compositionally biased region" description="Low complexity" evidence="1">
    <location>
        <begin position="290"/>
        <end position="299"/>
    </location>
</feature>
<dbReference type="OrthoDB" id="2685034at2759"/>
<dbReference type="AlphaFoldDB" id="A0A1M2W5P9"/>
<protein>
    <submittedName>
        <fullName evidence="2">Uncharacterized protein</fullName>
    </submittedName>
</protein>
<proteinExistence type="predicted"/>
<feature type="region of interest" description="Disordered" evidence="1">
    <location>
        <begin position="1"/>
        <end position="99"/>
    </location>
</feature>
<gene>
    <name evidence="2" type="ORF">TRAPUB_8308</name>
</gene>
<name>A0A1M2W5P9_TRAPU</name>
<evidence type="ECO:0000313" key="3">
    <source>
        <dbReference type="Proteomes" id="UP000184267"/>
    </source>
</evidence>
<comment type="caution">
    <text evidence="2">The sequence shown here is derived from an EMBL/GenBank/DDBJ whole genome shotgun (WGS) entry which is preliminary data.</text>
</comment>
<feature type="region of interest" description="Disordered" evidence="1">
    <location>
        <begin position="228"/>
        <end position="258"/>
    </location>
</feature>
<evidence type="ECO:0000313" key="2">
    <source>
        <dbReference type="EMBL" id="OJT15136.1"/>
    </source>
</evidence>
<dbReference type="Proteomes" id="UP000184267">
    <property type="component" value="Unassembled WGS sequence"/>
</dbReference>
<accession>A0A1M2W5P9</accession>
<organism evidence="2 3">
    <name type="scientific">Trametes pubescens</name>
    <name type="common">White-rot fungus</name>
    <dbReference type="NCBI Taxonomy" id="154538"/>
    <lineage>
        <taxon>Eukaryota</taxon>
        <taxon>Fungi</taxon>
        <taxon>Dikarya</taxon>
        <taxon>Basidiomycota</taxon>
        <taxon>Agaricomycotina</taxon>
        <taxon>Agaricomycetes</taxon>
        <taxon>Polyporales</taxon>
        <taxon>Polyporaceae</taxon>
        <taxon>Trametes</taxon>
    </lineage>
</organism>
<feature type="compositionally biased region" description="Low complexity" evidence="1">
    <location>
        <begin position="329"/>
        <end position="352"/>
    </location>
</feature>
<reference evidence="2 3" key="1">
    <citation type="submission" date="2016-10" db="EMBL/GenBank/DDBJ databases">
        <title>Genome sequence of the basidiomycete white-rot fungus Trametes pubescens.</title>
        <authorList>
            <person name="Makela M.R."/>
            <person name="Granchi Z."/>
            <person name="Peng M."/>
            <person name="De Vries R.P."/>
            <person name="Grigoriev I."/>
            <person name="Riley R."/>
            <person name="Hilden K."/>
        </authorList>
    </citation>
    <scope>NUCLEOTIDE SEQUENCE [LARGE SCALE GENOMIC DNA]</scope>
    <source>
        <strain evidence="2 3">FBCC735</strain>
    </source>
</reference>
<feature type="compositionally biased region" description="Pro residues" evidence="1">
    <location>
        <begin position="1"/>
        <end position="11"/>
    </location>
</feature>
<keyword evidence="3" id="KW-1185">Reference proteome</keyword>
<feature type="compositionally biased region" description="Polar residues" evidence="1">
    <location>
        <begin position="276"/>
        <end position="289"/>
    </location>
</feature>
<feature type="compositionally biased region" description="Polar residues" evidence="1">
    <location>
        <begin position="355"/>
        <end position="365"/>
    </location>
</feature>
<dbReference type="STRING" id="154538.A0A1M2W5P9"/>
<feature type="compositionally biased region" description="Low complexity" evidence="1">
    <location>
        <begin position="239"/>
        <end position="249"/>
    </location>
</feature>
<dbReference type="OMA" id="ALYWETY"/>